<gene>
    <name evidence="1" type="ORF">KIL84_020660</name>
</gene>
<evidence type="ECO:0000313" key="2">
    <source>
        <dbReference type="Proteomes" id="UP000827986"/>
    </source>
</evidence>
<proteinExistence type="predicted"/>
<dbReference type="EMBL" id="JAHDVG010000475">
    <property type="protein sequence ID" value="KAH1175926.1"/>
    <property type="molecule type" value="Genomic_DNA"/>
</dbReference>
<organism evidence="1 2">
    <name type="scientific">Mauremys mutica</name>
    <name type="common">yellowpond turtle</name>
    <dbReference type="NCBI Taxonomy" id="74926"/>
    <lineage>
        <taxon>Eukaryota</taxon>
        <taxon>Metazoa</taxon>
        <taxon>Chordata</taxon>
        <taxon>Craniata</taxon>
        <taxon>Vertebrata</taxon>
        <taxon>Euteleostomi</taxon>
        <taxon>Archelosauria</taxon>
        <taxon>Testudinata</taxon>
        <taxon>Testudines</taxon>
        <taxon>Cryptodira</taxon>
        <taxon>Durocryptodira</taxon>
        <taxon>Testudinoidea</taxon>
        <taxon>Geoemydidae</taxon>
        <taxon>Geoemydinae</taxon>
        <taxon>Mauremys</taxon>
    </lineage>
</organism>
<dbReference type="Proteomes" id="UP000827986">
    <property type="component" value="Unassembled WGS sequence"/>
</dbReference>
<dbReference type="AlphaFoldDB" id="A0A9D3XA30"/>
<reference evidence="1" key="1">
    <citation type="submission" date="2021-09" db="EMBL/GenBank/DDBJ databases">
        <title>The genome of Mauremys mutica provides insights into the evolution of semi-aquatic lifestyle.</title>
        <authorList>
            <person name="Gong S."/>
            <person name="Gao Y."/>
        </authorList>
    </citation>
    <scope>NUCLEOTIDE SEQUENCE</scope>
    <source>
        <strain evidence="1">MM-2020</strain>
        <tissue evidence="1">Muscle</tissue>
    </source>
</reference>
<sequence>MEAVEARTESVYEADHGCKDEKIKVKVLYHLFGRKRTRSETDTVVRNKAQTVGTADNGVGQLCVGYFQKPGWLNLDSVTLYNNLVVGCAGVISVWYLISSHLLPLHSHSDFLTSPTTASPKRPVISSGSVVLVEAVYSLSHQQSLWTSKKDRATPHKYKVIACHFNTGFTTPHMSQGNRSLEEIA</sequence>
<keyword evidence="2" id="KW-1185">Reference proteome</keyword>
<evidence type="ECO:0000313" key="1">
    <source>
        <dbReference type="EMBL" id="KAH1175926.1"/>
    </source>
</evidence>
<protein>
    <submittedName>
        <fullName evidence="1">Uncharacterized protein</fullName>
    </submittedName>
</protein>
<comment type="caution">
    <text evidence="1">The sequence shown here is derived from an EMBL/GenBank/DDBJ whole genome shotgun (WGS) entry which is preliminary data.</text>
</comment>
<name>A0A9D3XA30_9SAUR</name>
<accession>A0A9D3XA30</accession>